<dbReference type="EMBL" id="JAXIVS010000002">
    <property type="protein sequence ID" value="MDY7226496.1"/>
    <property type="molecule type" value="Genomic_DNA"/>
</dbReference>
<dbReference type="PANTHER" id="PTHR36114:SF1">
    <property type="entry name" value="16.7 KDA PROTEIN IN WHIE LOCUS"/>
    <property type="match status" value="1"/>
</dbReference>
<proteinExistence type="predicted"/>
<dbReference type="InterPro" id="IPR013096">
    <property type="entry name" value="Cupin_2"/>
</dbReference>
<feature type="domain" description="Cupin type-2" evidence="2">
    <location>
        <begin position="90"/>
        <end position="144"/>
    </location>
</feature>
<evidence type="ECO:0000313" key="4">
    <source>
        <dbReference type="Proteomes" id="UP001291309"/>
    </source>
</evidence>
<dbReference type="Pfam" id="PF07883">
    <property type="entry name" value="Cupin_2"/>
    <property type="match status" value="1"/>
</dbReference>
<accession>A0ABU5GZM7</accession>
<dbReference type="PANTHER" id="PTHR36114">
    <property type="entry name" value="16.7 KDA PROTEIN IN WHIE LOCUS"/>
    <property type="match status" value="1"/>
</dbReference>
<dbReference type="CDD" id="cd02226">
    <property type="entry name" value="cupin_YdbB-like"/>
    <property type="match status" value="1"/>
</dbReference>
<feature type="region of interest" description="Disordered" evidence="1">
    <location>
        <begin position="1"/>
        <end position="38"/>
    </location>
</feature>
<evidence type="ECO:0000313" key="3">
    <source>
        <dbReference type="EMBL" id="MDY7226496.1"/>
    </source>
</evidence>
<name>A0ABU5GZM7_9BACT</name>
<evidence type="ECO:0000259" key="2">
    <source>
        <dbReference type="Pfam" id="PF07883"/>
    </source>
</evidence>
<sequence length="170" mass="19121">MRSDSETPPSQGLGTSVRSVNCRRPRWDSRRSAANGAAEGVHAATVSAGSQVEKVNLAEKFARFSEHWQPKVVGELNGQHVKLARLLGPFEWHHHEAEDELFLVVQGRLRMELRDRTVELEPGEFLIVPRGVEHRPVADEEVQVLLFEPASTLNTGNLRSERTVEHPEHL</sequence>
<dbReference type="Gene3D" id="2.60.120.10">
    <property type="entry name" value="Jelly Rolls"/>
    <property type="match status" value="1"/>
</dbReference>
<protein>
    <submittedName>
        <fullName evidence="3">Cupin domain-containing protein</fullName>
    </submittedName>
</protein>
<comment type="caution">
    <text evidence="3">The sequence shown here is derived from an EMBL/GenBank/DDBJ whole genome shotgun (WGS) entry which is preliminary data.</text>
</comment>
<dbReference type="InterPro" id="IPR014710">
    <property type="entry name" value="RmlC-like_jellyroll"/>
</dbReference>
<dbReference type="Proteomes" id="UP001291309">
    <property type="component" value="Unassembled WGS sequence"/>
</dbReference>
<dbReference type="SUPFAM" id="SSF51182">
    <property type="entry name" value="RmlC-like cupins"/>
    <property type="match status" value="1"/>
</dbReference>
<evidence type="ECO:0000256" key="1">
    <source>
        <dbReference type="SAM" id="MobiDB-lite"/>
    </source>
</evidence>
<dbReference type="InterPro" id="IPR011051">
    <property type="entry name" value="RmlC_Cupin_sf"/>
</dbReference>
<keyword evidence="4" id="KW-1185">Reference proteome</keyword>
<gene>
    <name evidence="3" type="ORF">SYV04_08870</name>
</gene>
<feature type="compositionally biased region" description="Polar residues" evidence="1">
    <location>
        <begin position="1"/>
        <end position="19"/>
    </location>
</feature>
<reference evidence="3 4" key="1">
    <citation type="submission" date="2023-12" db="EMBL/GenBank/DDBJ databases">
        <title>the genome sequence of Hyalangium sp. s54d21.</title>
        <authorList>
            <person name="Zhang X."/>
        </authorList>
    </citation>
    <scope>NUCLEOTIDE SEQUENCE [LARGE SCALE GENOMIC DNA]</scope>
    <source>
        <strain evidence="4">s54d21</strain>
    </source>
</reference>
<dbReference type="InterPro" id="IPR052044">
    <property type="entry name" value="PKS_Associated_Protein"/>
</dbReference>
<organism evidence="3 4">
    <name type="scientific">Hyalangium rubrum</name>
    <dbReference type="NCBI Taxonomy" id="3103134"/>
    <lineage>
        <taxon>Bacteria</taxon>
        <taxon>Pseudomonadati</taxon>
        <taxon>Myxococcota</taxon>
        <taxon>Myxococcia</taxon>
        <taxon>Myxococcales</taxon>
        <taxon>Cystobacterineae</taxon>
        <taxon>Archangiaceae</taxon>
        <taxon>Hyalangium</taxon>
    </lineage>
</organism>
<dbReference type="RefSeq" id="WP_321545214.1">
    <property type="nucleotide sequence ID" value="NZ_JAXIVS010000002.1"/>
</dbReference>